<dbReference type="STRING" id="67767.A0A0J7K6Z8"/>
<sequence>MEESSLSKVEKMHYLKTSVKGDAKQLIRNLPSTEDNFERAWTTLREHFKNKRLLVKSYLAAFTSIARMKADSVADLRRIFHGVVSTVGALEGIDRLISDGTDLFVHLVVKLLDAKTRSEWENSLGKSSEPPSYEALREFLQEQLMTQEVLRAVTGEASEKSSEKSSRSARANHAKSRGADSSSSCPLCKKEHFMAFCEQYKKKSAQERWEAVNTHQRCWNCLGRHMVGECASNKTCSTTLHEAFTAATAIALPVAGPSASPTVHVAKRPPAECASVLLATVRVLVMDRSGARHSVRALVDLGLETSLIAESLAQRLRLPRTPTSVTIFGVGGVQAGFSRGRVALTISARSGQFALSVSSLVLPRLSVYSGRVEGETCSWPHVQRLELADLEFFSRDPTELLLSAEAYASVVLPNLRRGGPLEPIAQNTRLGWILLSAVKAGHVTSVVTSSQCTLVEDLAAAVTPLLGMGGAPERHHAAFYQ</sequence>
<dbReference type="Proteomes" id="UP000036403">
    <property type="component" value="Unassembled WGS sequence"/>
</dbReference>
<evidence type="ECO:0000259" key="3">
    <source>
        <dbReference type="PROSITE" id="PS50175"/>
    </source>
</evidence>
<dbReference type="PANTHER" id="PTHR47331">
    <property type="entry name" value="PHD-TYPE DOMAIN-CONTAINING PROTEIN"/>
    <property type="match status" value="1"/>
</dbReference>
<name>A0A0J7K6Z8_LASNI</name>
<dbReference type="Pfam" id="PF03564">
    <property type="entry name" value="DUF1759"/>
    <property type="match status" value="1"/>
</dbReference>
<dbReference type="InterPro" id="IPR005312">
    <property type="entry name" value="DUF1759"/>
</dbReference>
<dbReference type="GO" id="GO:0004190">
    <property type="term" value="F:aspartic-type endopeptidase activity"/>
    <property type="evidence" value="ECO:0007669"/>
    <property type="project" value="InterPro"/>
</dbReference>
<evidence type="ECO:0000256" key="1">
    <source>
        <dbReference type="ARBA" id="ARBA00022801"/>
    </source>
</evidence>
<reference evidence="4 5" key="1">
    <citation type="submission" date="2015-04" db="EMBL/GenBank/DDBJ databases">
        <title>Lasius niger genome sequencing.</title>
        <authorList>
            <person name="Konorov E.A."/>
            <person name="Nikitin M.A."/>
            <person name="Kirill M.V."/>
            <person name="Chang P."/>
        </authorList>
    </citation>
    <scope>NUCLEOTIDE SEQUENCE [LARGE SCALE GENOMIC DNA]</scope>
    <source>
        <tissue evidence="4">Whole</tissue>
    </source>
</reference>
<evidence type="ECO:0000256" key="2">
    <source>
        <dbReference type="SAM" id="MobiDB-lite"/>
    </source>
</evidence>
<dbReference type="PROSITE" id="PS50175">
    <property type="entry name" value="ASP_PROT_RETROV"/>
    <property type="match status" value="1"/>
</dbReference>
<proteinExistence type="predicted"/>
<dbReference type="PaxDb" id="67767-A0A0J7K6Z8"/>
<dbReference type="EMBL" id="LBMM01012376">
    <property type="protein sequence ID" value="KMQ86253.1"/>
    <property type="molecule type" value="Genomic_DNA"/>
</dbReference>
<dbReference type="GO" id="GO:0006508">
    <property type="term" value="P:proteolysis"/>
    <property type="evidence" value="ECO:0007669"/>
    <property type="project" value="InterPro"/>
</dbReference>
<evidence type="ECO:0000313" key="4">
    <source>
        <dbReference type="EMBL" id="KMQ86253.1"/>
    </source>
</evidence>
<dbReference type="PANTHER" id="PTHR47331:SF5">
    <property type="entry name" value="RIBONUCLEASE H"/>
    <property type="match status" value="1"/>
</dbReference>
<gene>
    <name evidence="4" type="ORF">RF55_14806</name>
</gene>
<comment type="caution">
    <text evidence="4">The sequence shown here is derived from an EMBL/GenBank/DDBJ whole genome shotgun (WGS) entry which is preliminary data.</text>
</comment>
<dbReference type="InterPro" id="IPR001995">
    <property type="entry name" value="Peptidase_A2_cat"/>
</dbReference>
<dbReference type="Gene3D" id="2.40.70.10">
    <property type="entry name" value="Acid Proteases"/>
    <property type="match status" value="1"/>
</dbReference>
<protein>
    <recommendedName>
        <fullName evidence="3">Peptidase A2 domain-containing protein</fullName>
    </recommendedName>
</protein>
<evidence type="ECO:0000313" key="5">
    <source>
        <dbReference type="Proteomes" id="UP000036403"/>
    </source>
</evidence>
<keyword evidence="1" id="KW-0378">Hydrolase</keyword>
<feature type="domain" description="Peptidase A2" evidence="3">
    <location>
        <begin position="295"/>
        <end position="397"/>
    </location>
</feature>
<accession>A0A0J7K6Z8</accession>
<organism evidence="4 5">
    <name type="scientific">Lasius niger</name>
    <name type="common">Black garden ant</name>
    <dbReference type="NCBI Taxonomy" id="67767"/>
    <lineage>
        <taxon>Eukaryota</taxon>
        <taxon>Metazoa</taxon>
        <taxon>Ecdysozoa</taxon>
        <taxon>Arthropoda</taxon>
        <taxon>Hexapoda</taxon>
        <taxon>Insecta</taxon>
        <taxon>Pterygota</taxon>
        <taxon>Neoptera</taxon>
        <taxon>Endopterygota</taxon>
        <taxon>Hymenoptera</taxon>
        <taxon>Apocrita</taxon>
        <taxon>Aculeata</taxon>
        <taxon>Formicoidea</taxon>
        <taxon>Formicidae</taxon>
        <taxon>Formicinae</taxon>
        <taxon>Lasius</taxon>
        <taxon>Lasius</taxon>
    </lineage>
</organism>
<dbReference type="AlphaFoldDB" id="A0A0J7K6Z8"/>
<feature type="compositionally biased region" description="Basic and acidic residues" evidence="2">
    <location>
        <begin position="157"/>
        <end position="166"/>
    </location>
</feature>
<dbReference type="OrthoDB" id="7553048at2759"/>
<feature type="region of interest" description="Disordered" evidence="2">
    <location>
        <begin position="153"/>
        <end position="185"/>
    </location>
</feature>
<dbReference type="InterPro" id="IPR021109">
    <property type="entry name" value="Peptidase_aspartic_dom_sf"/>
</dbReference>
<keyword evidence="5" id="KW-1185">Reference proteome</keyword>